<protein>
    <recommendedName>
        <fullName evidence="1">Zinc finger HIT domain-containing protein</fullName>
    </recommendedName>
</protein>
<accession>A0A8S1IRA0</accession>
<dbReference type="AlphaFoldDB" id="A0A8S1IRA0"/>
<sequence length="183" mass="19765">MRPPQKVDFVLTDLDAAHAAASALKAGDRVAIAPSDDGPACTTPRGTCLGRVPDGALDEFHPGMALEARVQSVRRAQGGAGVREVTVRVRKATAAAARQVEAVEEPEDEDNWRVKQQQFELLVGSESLRLMLKDERLQNAIRLVDTAPEREQALDAAMTDPAFREFTDKLLDAIHPGCPSKGS</sequence>
<dbReference type="Proteomes" id="UP000708148">
    <property type="component" value="Unassembled WGS sequence"/>
</dbReference>
<name>A0A8S1IRA0_9CHLO</name>
<dbReference type="InterPro" id="IPR048371">
    <property type="entry name" value="ZNHIT3_C"/>
</dbReference>
<reference evidence="2" key="1">
    <citation type="submission" date="2020-12" db="EMBL/GenBank/DDBJ databases">
        <authorList>
            <person name="Iha C."/>
        </authorList>
    </citation>
    <scope>NUCLEOTIDE SEQUENCE</scope>
</reference>
<dbReference type="EMBL" id="CAJHUC010000471">
    <property type="protein sequence ID" value="CAD7696387.1"/>
    <property type="molecule type" value="Genomic_DNA"/>
</dbReference>
<feature type="domain" description="Zinc finger HIT" evidence="1">
    <location>
        <begin position="117"/>
        <end position="172"/>
    </location>
</feature>
<keyword evidence="3" id="KW-1185">Reference proteome</keyword>
<evidence type="ECO:0000259" key="1">
    <source>
        <dbReference type="Pfam" id="PF21373"/>
    </source>
</evidence>
<organism evidence="2 3">
    <name type="scientific">Ostreobium quekettii</name>
    <dbReference type="NCBI Taxonomy" id="121088"/>
    <lineage>
        <taxon>Eukaryota</taxon>
        <taxon>Viridiplantae</taxon>
        <taxon>Chlorophyta</taxon>
        <taxon>core chlorophytes</taxon>
        <taxon>Ulvophyceae</taxon>
        <taxon>TCBD clade</taxon>
        <taxon>Bryopsidales</taxon>
        <taxon>Ostreobineae</taxon>
        <taxon>Ostreobiaceae</taxon>
        <taxon>Ostreobium</taxon>
    </lineage>
</organism>
<dbReference type="Pfam" id="PF21373">
    <property type="entry name" value="ZNHIT3_C"/>
    <property type="match status" value="1"/>
</dbReference>
<evidence type="ECO:0000313" key="3">
    <source>
        <dbReference type="Proteomes" id="UP000708148"/>
    </source>
</evidence>
<comment type="caution">
    <text evidence="2">The sequence shown here is derived from an EMBL/GenBank/DDBJ whole genome shotgun (WGS) entry which is preliminary data.</text>
</comment>
<dbReference type="OrthoDB" id="18412at2759"/>
<evidence type="ECO:0000313" key="2">
    <source>
        <dbReference type="EMBL" id="CAD7696387.1"/>
    </source>
</evidence>
<proteinExistence type="predicted"/>
<gene>
    <name evidence="2" type="ORF">OSTQU699_LOCUS1748</name>
</gene>